<name>A0A840PJF1_URETH</name>
<dbReference type="EMBL" id="JACHGZ010000007">
    <property type="protein sequence ID" value="MBB5148535.1"/>
    <property type="molecule type" value="Genomic_DNA"/>
</dbReference>
<dbReference type="CDD" id="cd02947">
    <property type="entry name" value="TRX_family"/>
    <property type="match status" value="1"/>
</dbReference>
<dbReference type="RefSeq" id="WP_016838662.1">
    <property type="nucleotide sequence ID" value="NZ_AP018335.1"/>
</dbReference>
<proteinExistence type="predicted"/>
<dbReference type="GO" id="GO:0016853">
    <property type="term" value="F:isomerase activity"/>
    <property type="evidence" value="ECO:0007669"/>
    <property type="project" value="UniProtKB-KW"/>
</dbReference>
<dbReference type="Proteomes" id="UP000557217">
    <property type="component" value="Unassembled WGS sequence"/>
</dbReference>
<sequence>MEEWTIENWEEKVNENDITAFYLYTPICGTCKIASKMMEVIEELLPHIPIGKGNINFLEEFAYEQQIESVPCLLITKDGKVHEKVYAFKSVQNLYEKLIL</sequence>
<evidence type="ECO:0000259" key="1">
    <source>
        <dbReference type="Pfam" id="PF00085"/>
    </source>
</evidence>
<keyword evidence="2" id="KW-0413">Isomerase</keyword>
<dbReference type="SUPFAM" id="SSF52833">
    <property type="entry name" value="Thioredoxin-like"/>
    <property type="match status" value="1"/>
</dbReference>
<feature type="domain" description="Thioredoxin" evidence="1">
    <location>
        <begin position="4"/>
        <end position="96"/>
    </location>
</feature>
<keyword evidence="3" id="KW-1185">Reference proteome</keyword>
<dbReference type="Pfam" id="PF00085">
    <property type="entry name" value="Thioredoxin"/>
    <property type="match status" value="1"/>
</dbReference>
<dbReference type="AlphaFoldDB" id="A0A840PJF1"/>
<dbReference type="InterPro" id="IPR036249">
    <property type="entry name" value="Thioredoxin-like_sf"/>
</dbReference>
<protein>
    <submittedName>
        <fullName evidence="2">Thiol-disulfide isomerase/thioredoxin</fullName>
    </submittedName>
</protein>
<dbReference type="Gene3D" id="3.40.30.10">
    <property type="entry name" value="Glutaredoxin"/>
    <property type="match status" value="1"/>
</dbReference>
<evidence type="ECO:0000313" key="3">
    <source>
        <dbReference type="Proteomes" id="UP000557217"/>
    </source>
</evidence>
<evidence type="ECO:0000313" key="2">
    <source>
        <dbReference type="EMBL" id="MBB5148535.1"/>
    </source>
</evidence>
<gene>
    <name evidence="2" type="ORF">HNR36_000921</name>
</gene>
<comment type="caution">
    <text evidence="2">The sequence shown here is derived from an EMBL/GenBank/DDBJ whole genome shotgun (WGS) entry which is preliminary data.</text>
</comment>
<organism evidence="2 3">
    <name type="scientific">Ureibacillus thermosphaericus</name>
    <dbReference type="NCBI Taxonomy" id="51173"/>
    <lineage>
        <taxon>Bacteria</taxon>
        <taxon>Bacillati</taxon>
        <taxon>Bacillota</taxon>
        <taxon>Bacilli</taxon>
        <taxon>Bacillales</taxon>
        <taxon>Caryophanaceae</taxon>
        <taxon>Ureibacillus</taxon>
    </lineage>
</organism>
<reference evidence="2 3" key="1">
    <citation type="submission" date="2020-08" db="EMBL/GenBank/DDBJ databases">
        <title>Genomic Encyclopedia of Type Strains, Phase IV (KMG-IV): sequencing the most valuable type-strain genomes for metagenomic binning, comparative biology and taxonomic classification.</title>
        <authorList>
            <person name="Goeker M."/>
        </authorList>
    </citation>
    <scope>NUCLEOTIDE SEQUENCE [LARGE SCALE GENOMIC DNA]</scope>
    <source>
        <strain evidence="2 3">DSM 10633</strain>
    </source>
</reference>
<dbReference type="InterPro" id="IPR013766">
    <property type="entry name" value="Thioredoxin_domain"/>
</dbReference>
<accession>A0A840PJF1</accession>